<dbReference type="Proteomes" id="UP000003165">
    <property type="component" value="Unassembled WGS sequence"/>
</dbReference>
<evidence type="ECO:0008006" key="3">
    <source>
        <dbReference type="Google" id="ProtNLM"/>
    </source>
</evidence>
<protein>
    <recommendedName>
        <fullName evidence="3">FCP1 homology domain-containing protein</fullName>
    </recommendedName>
</protein>
<gene>
    <name evidence="1" type="ORF">FuraDRAFT_3159</name>
</gene>
<dbReference type="RefSeq" id="WP_008955178.1">
    <property type="nucleotide sequence ID" value="NZ_ACIS01000009.1"/>
</dbReference>
<dbReference type="EMBL" id="ACIS01000009">
    <property type="protein sequence ID" value="EEG07338.1"/>
    <property type="molecule type" value="Genomic_DNA"/>
</dbReference>
<dbReference type="Pfam" id="PF18143">
    <property type="entry name" value="HAD_SAK_2"/>
    <property type="match status" value="1"/>
</dbReference>
<evidence type="ECO:0000313" key="2">
    <source>
        <dbReference type="Proteomes" id="UP000003165"/>
    </source>
</evidence>
<reference evidence="1 2" key="1">
    <citation type="submission" date="2009-02" db="EMBL/GenBank/DDBJ databases">
        <title>Sequencing of the draft genome and assembly of Lutiella nitroferrum 2002.</title>
        <authorList>
            <consortium name="US DOE Joint Genome Institute (JGI-PGF)"/>
            <person name="Lucas S."/>
            <person name="Copeland A."/>
            <person name="Lapidus A."/>
            <person name="Glavina del Rio T."/>
            <person name="Tice H."/>
            <person name="Bruce D."/>
            <person name="Goodwin L."/>
            <person name="Pitluck S."/>
            <person name="Larimer F."/>
            <person name="Land M.L."/>
            <person name="Hauser L."/>
            <person name="Coates J.D."/>
        </authorList>
    </citation>
    <scope>NUCLEOTIDE SEQUENCE [LARGE SCALE GENOMIC DNA]</scope>
    <source>
        <strain evidence="1 2">2002</strain>
    </source>
</reference>
<sequence>MLGSQGQQFCCEGRVLDSAATEGRRYPNLLQVLYLDYDGVLHPEAVFRTSKGPWLQTPGHRLFEYEHLLEKVIAPYPALRIVLSTAWLLSRGGYSYAKKQLSPTLQSRVIGATFHQRHIRRDEYVATPRGVQVWQDVQRRCPHAWLALDDDDTDWPEWCRSHLIRTHPTLGLAEPHTYLALQKKLCAMQELSLHKSVKAATE</sequence>
<proteinExistence type="predicted"/>
<organism evidence="1 2">
    <name type="scientific">Pseudogulbenkiania ferrooxidans 2002</name>
    <dbReference type="NCBI Taxonomy" id="279714"/>
    <lineage>
        <taxon>Bacteria</taxon>
        <taxon>Pseudomonadati</taxon>
        <taxon>Pseudomonadota</taxon>
        <taxon>Betaproteobacteria</taxon>
        <taxon>Neisseriales</taxon>
        <taxon>Chromobacteriaceae</taxon>
        <taxon>Pseudogulbenkiania</taxon>
    </lineage>
</organism>
<name>B9Z723_9NEIS</name>
<accession>B9Z723</accession>
<dbReference type="eggNOG" id="ENOG5032UKY">
    <property type="taxonomic scope" value="Bacteria"/>
</dbReference>
<evidence type="ECO:0000313" key="1">
    <source>
        <dbReference type="EMBL" id="EEG07338.1"/>
    </source>
</evidence>
<comment type="caution">
    <text evidence="1">The sequence shown here is derived from an EMBL/GenBank/DDBJ whole genome shotgun (WGS) entry which is preliminary data.</text>
</comment>
<dbReference type="AlphaFoldDB" id="B9Z723"/>
<keyword evidence="2" id="KW-1185">Reference proteome</keyword>